<evidence type="ECO:0000313" key="3">
    <source>
        <dbReference type="Proteomes" id="UP001589692"/>
    </source>
</evidence>
<name>A0ABV6ABA8_9HYPH</name>
<evidence type="ECO:0000256" key="1">
    <source>
        <dbReference type="SAM" id="MobiDB-lite"/>
    </source>
</evidence>
<dbReference type="Proteomes" id="UP001589692">
    <property type="component" value="Unassembled WGS sequence"/>
</dbReference>
<feature type="region of interest" description="Disordered" evidence="1">
    <location>
        <begin position="81"/>
        <end position="116"/>
    </location>
</feature>
<reference evidence="2 3" key="1">
    <citation type="submission" date="2024-09" db="EMBL/GenBank/DDBJ databases">
        <authorList>
            <person name="Sun Q."/>
            <person name="Mori K."/>
        </authorList>
    </citation>
    <scope>NUCLEOTIDE SEQUENCE [LARGE SCALE GENOMIC DNA]</scope>
    <source>
        <strain evidence="2 3">TBRC 4938</strain>
    </source>
</reference>
<gene>
    <name evidence="2" type="ORF">ACFFP0_03300</name>
</gene>
<dbReference type="EMBL" id="JBHMAA010000005">
    <property type="protein sequence ID" value="MFB9947856.1"/>
    <property type="molecule type" value="Genomic_DNA"/>
</dbReference>
<dbReference type="InterPro" id="IPR021074">
    <property type="entry name" value="Formate_DH_dsu"/>
</dbReference>
<dbReference type="RefSeq" id="WP_377256161.1">
    <property type="nucleotide sequence ID" value="NZ_JBHMAA010000005.1"/>
</dbReference>
<keyword evidence="3" id="KW-1185">Reference proteome</keyword>
<proteinExistence type="predicted"/>
<sequence>MSHEKSPEQLVLDKLIRMANQIATFFMSQPENVRVEGVATHINKFWEPRMRRQFFEHLDKGGAGFLPLVIEASALIHRPQAKAGPGAALVRDMKDASGGKGPEAGETLSGVPESAA</sequence>
<comment type="caution">
    <text evidence="2">The sequence shown here is derived from an EMBL/GenBank/DDBJ whole genome shotgun (WGS) entry which is preliminary data.</text>
</comment>
<evidence type="ECO:0000313" key="2">
    <source>
        <dbReference type="EMBL" id="MFB9947856.1"/>
    </source>
</evidence>
<protein>
    <submittedName>
        <fullName evidence="2">Formate dehydrogenase subunit delta</fullName>
    </submittedName>
</protein>
<dbReference type="Pfam" id="PF11390">
    <property type="entry name" value="FdsD"/>
    <property type="match status" value="1"/>
</dbReference>
<organism evidence="2 3">
    <name type="scientific">Rhizobium puerariae</name>
    <dbReference type="NCBI Taxonomy" id="1585791"/>
    <lineage>
        <taxon>Bacteria</taxon>
        <taxon>Pseudomonadati</taxon>
        <taxon>Pseudomonadota</taxon>
        <taxon>Alphaproteobacteria</taxon>
        <taxon>Hyphomicrobiales</taxon>
        <taxon>Rhizobiaceae</taxon>
        <taxon>Rhizobium/Agrobacterium group</taxon>
        <taxon>Rhizobium</taxon>
    </lineage>
</organism>
<accession>A0ABV6ABA8</accession>